<evidence type="ECO:0000313" key="2">
    <source>
        <dbReference type="EMBL" id="AWI06254.1"/>
    </source>
</evidence>
<feature type="transmembrane region" description="Helical" evidence="1">
    <location>
        <begin position="39"/>
        <end position="59"/>
    </location>
</feature>
<sequence length="325" mass="37544">MKKNKFYQGMLEDNIVNKEYKLQNVLSNYKKRFIKYKILPFRLVAASLALTTVLGYNLLDITNNYSKVFARTVENKDFFNAGNSKIDLKVNIGKDMPSKITQGKLISYVNEKGEEIKEYEVNFESDLRLLWSGANIKSITYSSINGELYYFDNEVFKKMENNGDIYLCKITFPNSKVGSDLSIENVEKTFTRMWKAGEFDEYKNKYFEGKDIDLDSHSYGLGCEIDYESGNSVITFYKPQQETQPYMQRGSKIKVNDNNKGEFSFNWLPVKAMDVLKKENFYSNYKNLPSDTVTAEVELEDGQVITKIINLSFDKEGNLAVEVTK</sequence>
<dbReference type="KEGG" id="cdrk:B9W14_17665"/>
<gene>
    <name evidence="2" type="ORF">B9W14_17665</name>
</gene>
<dbReference type="Proteomes" id="UP000244910">
    <property type="component" value="Chromosome"/>
</dbReference>
<dbReference type="RefSeq" id="WP_032077421.1">
    <property type="nucleotide sequence ID" value="NZ_CP020953.1"/>
</dbReference>
<keyword evidence="1" id="KW-0472">Membrane</keyword>
<dbReference type="AlphaFoldDB" id="A0A2U8DVH1"/>
<protein>
    <submittedName>
        <fullName evidence="2">Uncharacterized protein</fullName>
    </submittedName>
</protein>
<organism evidence="2 3">
    <name type="scientific">Clostridium drakei</name>
    <dbReference type="NCBI Taxonomy" id="332101"/>
    <lineage>
        <taxon>Bacteria</taxon>
        <taxon>Bacillati</taxon>
        <taxon>Bacillota</taxon>
        <taxon>Clostridia</taxon>
        <taxon>Eubacteriales</taxon>
        <taxon>Clostridiaceae</taxon>
        <taxon>Clostridium</taxon>
    </lineage>
</organism>
<keyword evidence="1" id="KW-1133">Transmembrane helix</keyword>
<proteinExistence type="predicted"/>
<accession>A0A2U8DVH1</accession>
<keyword evidence="1" id="KW-0812">Transmembrane</keyword>
<dbReference type="EMBL" id="CP020953">
    <property type="protein sequence ID" value="AWI06254.1"/>
    <property type="molecule type" value="Genomic_DNA"/>
</dbReference>
<name>A0A2U8DVH1_9CLOT</name>
<evidence type="ECO:0000256" key="1">
    <source>
        <dbReference type="SAM" id="Phobius"/>
    </source>
</evidence>
<reference evidence="3" key="1">
    <citation type="submission" date="2017-04" db="EMBL/GenBank/DDBJ databases">
        <authorList>
            <person name="Song Y."/>
            <person name="Cho B.-K."/>
        </authorList>
    </citation>
    <scope>NUCLEOTIDE SEQUENCE [LARGE SCALE GENOMIC DNA]</scope>
    <source>
        <strain evidence="3">SL1</strain>
    </source>
</reference>
<keyword evidence="3" id="KW-1185">Reference proteome</keyword>
<evidence type="ECO:0000313" key="3">
    <source>
        <dbReference type="Proteomes" id="UP000244910"/>
    </source>
</evidence>